<feature type="signal peptide" evidence="2">
    <location>
        <begin position="1"/>
        <end position="16"/>
    </location>
</feature>
<reference evidence="3 4" key="1">
    <citation type="submission" date="2023-08" db="EMBL/GenBank/DDBJ databases">
        <title>Black Yeasts Isolated from many extreme environments.</title>
        <authorList>
            <person name="Coleine C."/>
            <person name="Stajich J.E."/>
            <person name="Selbmann L."/>
        </authorList>
    </citation>
    <scope>NUCLEOTIDE SEQUENCE [LARGE SCALE GENOMIC DNA]</scope>
    <source>
        <strain evidence="3 4">CCFEE 5386</strain>
    </source>
</reference>
<feature type="region of interest" description="Disordered" evidence="1">
    <location>
        <begin position="210"/>
        <end position="231"/>
    </location>
</feature>
<protein>
    <recommendedName>
        <fullName evidence="5">Apple domain-containing protein</fullName>
    </recommendedName>
</protein>
<evidence type="ECO:0000256" key="2">
    <source>
        <dbReference type="SAM" id="SignalP"/>
    </source>
</evidence>
<dbReference type="EMBL" id="JAVRRR010000007">
    <property type="protein sequence ID" value="KAK5148412.1"/>
    <property type="molecule type" value="Genomic_DNA"/>
</dbReference>
<evidence type="ECO:0008006" key="5">
    <source>
        <dbReference type="Google" id="ProtNLM"/>
    </source>
</evidence>
<organism evidence="3 4">
    <name type="scientific">Rachicladosporium monterosium</name>
    <dbReference type="NCBI Taxonomy" id="1507873"/>
    <lineage>
        <taxon>Eukaryota</taxon>
        <taxon>Fungi</taxon>
        <taxon>Dikarya</taxon>
        <taxon>Ascomycota</taxon>
        <taxon>Pezizomycotina</taxon>
        <taxon>Dothideomycetes</taxon>
        <taxon>Dothideomycetidae</taxon>
        <taxon>Cladosporiales</taxon>
        <taxon>Cladosporiaceae</taxon>
        <taxon>Rachicladosporium</taxon>
    </lineage>
</organism>
<proteinExistence type="predicted"/>
<accession>A0ABR0LGH8</accession>
<feature type="region of interest" description="Disordered" evidence="1">
    <location>
        <begin position="407"/>
        <end position="435"/>
    </location>
</feature>
<gene>
    <name evidence="3" type="ORF">LTR32_000305</name>
</gene>
<feature type="region of interest" description="Disordered" evidence="1">
    <location>
        <begin position="283"/>
        <end position="325"/>
    </location>
</feature>
<dbReference type="Proteomes" id="UP001308179">
    <property type="component" value="Unassembled WGS sequence"/>
</dbReference>
<feature type="chain" id="PRO_5046616115" description="Apple domain-containing protein" evidence="2">
    <location>
        <begin position="17"/>
        <end position="435"/>
    </location>
</feature>
<evidence type="ECO:0000313" key="3">
    <source>
        <dbReference type="EMBL" id="KAK5148412.1"/>
    </source>
</evidence>
<comment type="caution">
    <text evidence="3">The sequence shown here is derived from an EMBL/GenBank/DDBJ whole genome shotgun (WGS) entry which is preliminary data.</text>
</comment>
<sequence>MAKAWWVLSLNALGAAASLQDSSVVIVTVPVCITPFSYAANATQMTLPTPTSPASASATFCGHPYTEAGTEYIVSCDATLQGQVIYLPGGMRRRQSYAYEPALAGLTLDQCLQDCNGIPACEAVSLVDGDCSLFSSVQSSVASVGGVVAYNSQRFGGYGSGSSGSSAVSSMSAASTGTSTLAGSRSSTATMAQSSSSLVRSTSLSTGSASSTIQTTASLTPVPATTSSVSLSSSSVSTTLMTAATLSSSMKGPAPMSSSTPMTSSSASSSIASIVSSSDVASTTDTESSIITPPASTTTDTPTDTSTDTSLESSTDSSTSASPTATTISSCDNIDFYAASVTCYDAYDNYFIVQQGKSYLGIIANRESSISFPDCLTQCDMTSGCVAVNYGSGTCDLMTRVLGTQTPEGGSNGQVASRPAGVSTTYTAAPASMPT</sequence>
<evidence type="ECO:0000256" key="1">
    <source>
        <dbReference type="SAM" id="MobiDB-lite"/>
    </source>
</evidence>
<name>A0ABR0LGH8_9PEZI</name>
<evidence type="ECO:0000313" key="4">
    <source>
        <dbReference type="Proteomes" id="UP001308179"/>
    </source>
</evidence>
<keyword evidence="4" id="KW-1185">Reference proteome</keyword>
<keyword evidence="2" id="KW-0732">Signal</keyword>